<evidence type="ECO:0000313" key="2">
    <source>
        <dbReference type="WBParaSite" id="HNAJ_0000860301-mRNA-1"/>
    </source>
</evidence>
<dbReference type="AlphaFoldDB" id="A0A0R3TMP8"/>
<proteinExistence type="predicted"/>
<name>A0A0R3TMP8_RODNA</name>
<evidence type="ECO:0000256" key="1">
    <source>
        <dbReference type="SAM" id="SignalP"/>
    </source>
</evidence>
<sequence length="56" mass="6581">LAYVLLLYTLLCEVMQGCSTHLSRVRQNCGYQRNKLLEDVTNLTQWSLPFRTKHPK</sequence>
<reference evidence="2" key="1">
    <citation type="submission" date="2017-02" db="UniProtKB">
        <authorList>
            <consortium name="WormBaseParasite"/>
        </authorList>
    </citation>
    <scope>IDENTIFICATION</scope>
</reference>
<dbReference type="WBParaSite" id="HNAJ_0000860301-mRNA-1">
    <property type="protein sequence ID" value="HNAJ_0000860301-mRNA-1"/>
    <property type="gene ID" value="HNAJ_0000860301"/>
</dbReference>
<organism evidence="2">
    <name type="scientific">Rodentolepis nana</name>
    <name type="common">Dwarf tapeworm</name>
    <name type="synonym">Hymenolepis nana</name>
    <dbReference type="NCBI Taxonomy" id="102285"/>
    <lineage>
        <taxon>Eukaryota</taxon>
        <taxon>Metazoa</taxon>
        <taxon>Spiralia</taxon>
        <taxon>Lophotrochozoa</taxon>
        <taxon>Platyhelminthes</taxon>
        <taxon>Cestoda</taxon>
        <taxon>Eucestoda</taxon>
        <taxon>Cyclophyllidea</taxon>
        <taxon>Hymenolepididae</taxon>
        <taxon>Rodentolepis</taxon>
    </lineage>
</organism>
<accession>A0A0R3TMP8</accession>
<feature type="chain" id="PRO_5006448982" evidence="1">
    <location>
        <begin position="21"/>
        <end position="56"/>
    </location>
</feature>
<keyword evidence="1" id="KW-0732">Signal</keyword>
<protein>
    <submittedName>
        <fullName evidence="2">Secreted protein</fullName>
    </submittedName>
</protein>
<feature type="signal peptide" evidence="1">
    <location>
        <begin position="1"/>
        <end position="20"/>
    </location>
</feature>